<feature type="active site" evidence="1">
    <location>
        <position position="412"/>
    </location>
</feature>
<dbReference type="EC" id="3.4.22.-" evidence="4"/>
<dbReference type="RefSeq" id="XP_067083293.1">
    <property type="nucleotide sequence ID" value="XM_067227192.1"/>
</dbReference>
<comment type="caution">
    <text evidence="2">Lacks conserved residue(s) required for the propagation of feature annotation.</text>
</comment>
<dbReference type="PROSITE" id="PS50203">
    <property type="entry name" value="CALPAIN_CAT"/>
    <property type="match status" value="1"/>
</dbReference>
<dbReference type="EMBL" id="CZPT02001916">
    <property type="protein sequence ID" value="SCU72836.1"/>
    <property type="molecule type" value="Genomic_DNA"/>
</dbReference>
<feature type="domain" description="Calpain catalytic" evidence="3">
    <location>
        <begin position="178"/>
        <end position="495"/>
    </location>
</feature>
<keyword evidence="5" id="KW-1185">Reference proteome</keyword>
<dbReference type="InterPro" id="IPR036310">
    <property type="entry name" value="Smp-1-like_sf"/>
</dbReference>
<dbReference type="GO" id="GO:0006508">
    <property type="term" value="P:proteolysis"/>
    <property type="evidence" value="ECO:0007669"/>
    <property type="project" value="InterPro"/>
</dbReference>
<name>A0A1G4IJZ0_TRYEQ</name>
<dbReference type="GO" id="GO:0004198">
    <property type="term" value="F:calcium-dependent cysteine-type endopeptidase activity"/>
    <property type="evidence" value="ECO:0007669"/>
    <property type="project" value="InterPro"/>
</dbReference>
<dbReference type="Proteomes" id="UP000195570">
    <property type="component" value="Unassembled WGS sequence"/>
</dbReference>
<protein>
    <submittedName>
        <fullName evidence="4">Calpain-like protein 1.2</fullName>
        <ecNumber evidence="4">3.4.22.-</ecNumber>
    </submittedName>
</protein>
<feature type="active site" evidence="1">
    <location>
        <position position="434"/>
    </location>
</feature>
<dbReference type="InterPro" id="IPR013780">
    <property type="entry name" value="Glyco_hydro_b"/>
</dbReference>
<dbReference type="PRINTS" id="PR00704">
    <property type="entry name" value="CALPAIN"/>
</dbReference>
<dbReference type="SUPFAM" id="SSF101601">
    <property type="entry name" value="Smp-1-like"/>
    <property type="match status" value="1"/>
</dbReference>
<sequence>MSSRNGSLAGCYVDEFDEAATTKPETSSIYRYGRPVYEGTPTACFEGGLLFRIVEEGKNNRWSFYNDTPSNQMRVEVIFGANSAIKALGNTSLIKLPDGSYKGTVTVYPLETEVFVEGKCDTYESNIVAEELSTEYLQDVAVQNAKVIEKETQEVSKLGGENSSPDDTLAACIAKKTKFVDLIFPPGQESLQIGTPHKLKVIPWERPSMYLSDENALHARLFRNNIHPGNIDEGELGDSWFTGALACMAEFPDRVRDMFRHPRSIEEGKNEREIGAYRVTFNKDGWWTNVIIDDYLPCSGGHPMFARSYGDPMELWVSLAQKAYAKLHGGYGFLVVGDPLRALQDLTGFPCSSFNTAFENAKMNGGEELFVHLLQYGQTSYQTILTVPTRGALKLQGASVEAYEATGLLPGHVYTVLSVMPFPEYNLRLLLLRNSWANHSKHRWNGAWKRGSEKWKQYPGVAAACAGACDADGVLCVEWSEALALFAGCGVCFVQDTPYDYRIRGCFQKAIPSVCLEISVSVPIVLCLSLTQEGCHGTDKADYSPIMLSVAHGSGCNQIMTVEANSGFDADHPNPGFTFFETREANMFFHMIPEKSPYLIIPRTMTPYKELSYVLSIHSPVEIGTPESAVFVAFRTLAPECGVFANCRNFQVQGSTCQAEFQARGTEQFFPDIYLGNSIELS</sequence>
<dbReference type="PANTHER" id="PTHR10183:SF423">
    <property type="entry name" value="LEUCINE-RICH REPEAT PROTEIN (LRRP)"/>
    <property type="match status" value="1"/>
</dbReference>
<dbReference type="InterPro" id="IPR022684">
    <property type="entry name" value="Calpain_cysteine_protease"/>
</dbReference>
<gene>
    <name evidence="4" type="ORF">TEOVI_000442000</name>
</gene>
<accession>A0A1G4IJZ0</accession>
<keyword evidence="4" id="KW-0378">Hydrolase</keyword>
<dbReference type="SUPFAM" id="SSF54001">
    <property type="entry name" value="Cysteine proteinases"/>
    <property type="match status" value="1"/>
</dbReference>
<dbReference type="Gene3D" id="2.60.40.1180">
    <property type="entry name" value="Golgi alpha-mannosidase II"/>
    <property type="match status" value="1"/>
</dbReference>
<reference evidence="4" key="1">
    <citation type="submission" date="2016-09" db="EMBL/GenBank/DDBJ databases">
        <authorList>
            <person name="Hebert L."/>
            <person name="Moumen B."/>
        </authorList>
    </citation>
    <scope>NUCLEOTIDE SEQUENCE [LARGE SCALE GENOMIC DNA]</scope>
    <source>
        <strain evidence="4">OVI</strain>
    </source>
</reference>
<evidence type="ECO:0000256" key="1">
    <source>
        <dbReference type="PIRSR" id="PIRSR622684-1"/>
    </source>
</evidence>
<dbReference type="InterPro" id="IPR036213">
    <property type="entry name" value="Calpain_III_sf"/>
</dbReference>
<dbReference type="FunFam" id="2.60.40.1180:FF:000058">
    <property type="entry name" value="Cysteine peptidase, Clan CA, family C2, putative"/>
    <property type="match status" value="1"/>
</dbReference>
<comment type="caution">
    <text evidence="4">The sequence shown here is derived from an EMBL/GenBank/DDBJ whole genome shotgun (WGS) entry which is preliminary data.</text>
</comment>
<dbReference type="CDD" id="cd00044">
    <property type="entry name" value="CysPc"/>
    <property type="match status" value="1"/>
</dbReference>
<organism evidence="4 5">
    <name type="scientific">Trypanosoma equiperdum</name>
    <dbReference type="NCBI Taxonomy" id="5694"/>
    <lineage>
        <taxon>Eukaryota</taxon>
        <taxon>Discoba</taxon>
        <taxon>Euglenozoa</taxon>
        <taxon>Kinetoplastea</taxon>
        <taxon>Metakinetoplastina</taxon>
        <taxon>Trypanosomatida</taxon>
        <taxon>Trypanosomatidae</taxon>
        <taxon>Trypanosoma</taxon>
    </lineage>
</organism>
<dbReference type="Pfam" id="PF00648">
    <property type="entry name" value="Peptidase_C2"/>
    <property type="match status" value="1"/>
</dbReference>
<proteinExistence type="predicted"/>
<dbReference type="SMART" id="SM00230">
    <property type="entry name" value="CysPc"/>
    <property type="match status" value="1"/>
</dbReference>
<dbReference type="InterPro" id="IPR015232">
    <property type="entry name" value="DUF1935"/>
</dbReference>
<evidence type="ECO:0000313" key="5">
    <source>
        <dbReference type="Proteomes" id="UP000195570"/>
    </source>
</evidence>
<dbReference type="SUPFAM" id="SSF49758">
    <property type="entry name" value="Calpain large subunit, middle domain (domain III)"/>
    <property type="match status" value="1"/>
</dbReference>
<dbReference type="Pfam" id="PF09149">
    <property type="entry name" value="DUF1935"/>
    <property type="match status" value="1"/>
</dbReference>
<dbReference type="InterPro" id="IPR038765">
    <property type="entry name" value="Papain-like_cys_pep_sf"/>
</dbReference>
<evidence type="ECO:0000313" key="4">
    <source>
        <dbReference type="EMBL" id="SCU72836.1"/>
    </source>
</evidence>
<dbReference type="Gene3D" id="3.90.70.10">
    <property type="entry name" value="Cysteine proteinases"/>
    <property type="match status" value="1"/>
</dbReference>
<dbReference type="InterPro" id="IPR001300">
    <property type="entry name" value="Peptidase_C2_calpain_cat"/>
</dbReference>
<dbReference type="GeneID" id="92378360"/>
<dbReference type="VEuPathDB" id="TriTrypDB:TEOVI_000442000"/>
<evidence type="ECO:0000256" key="2">
    <source>
        <dbReference type="PROSITE-ProRule" id="PRU00239"/>
    </source>
</evidence>
<dbReference type="PANTHER" id="PTHR10183">
    <property type="entry name" value="CALPAIN"/>
    <property type="match status" value="1"/>
</dbReference>
<dbReference type="AlphaFoldDB" id="A0A1G4IJZ0"/>
<evidence type="ECO:0000259" key="3">
    <source>
        <dbReference type="PROSITE" id="PS50203"/>
    </source>
</evidence>